<proteinExistence type="predicted"/>
<name>A0A2C1DAK9_BACCE</name>
<evidence type="ECO:0000313" key="1">
    <source>
        <dbReference type="EMBL" id="PGS96928.1"/>
    </source>
</evidence>
<reference evidence="1 2" key="1">
    <citation type="submission" date="2017-09" db="EMBL/GenBank/DDBJ databases">
        <title>Large-scale bioinformatics analysis of Bacillus genomes uncovers conserved roles of natural products in bacterial physiology.</title>
        <authorList>
            <consortium name="Agbiome Team Llc"/>
            <person name="Bleich R.M."/>
            <person name="Grubbs K.J."/>
            <person name="Santa Maria K.C."/>
            <person name="Allen S.E."/>
            <person name="Farag S."/>
            <person name="Shank E.A."/>
            <person name="Bowers A."/>
        </authorList>
    </citation>
    <scope>NUCLEOTIDE SEQUENCE [LARGE SCALE GENOMIC DNA]</scope>
    <source>
        <strain evidence="1 2">AFS041432</strain>
    </source>
</reference>
<protein>
    <submittedName>
        <fullName evidence="1">Uncharacterized protein</fullName>
    </submittedName>
</protein>
<dbReference type="EMBL" id="NULO01000081">
    <property type="protein sequence ID" value="PGS96928.1"/>
    <property type="molecule type" value="Genomic_DNA"/>
</dbReference>
<gene>
    <name evidence="1" type="ORF">COD09_21335</name>
</gene>
<organism evidence="1 2">
    <name type="scientific">Bacillus cereus</name>
    <dbReference type="NCBI Taxonomy" id="1396"/>
    <lineage>
        <taxon>Bacteria</taxon>
        <taxon>Bacillati</taxon>
        <taxon>Bacillota</taxon>
        <taxon>Bacilli</taxon>
        <taxon>Bacillales</taxon>
        <taxon>Bacillaceae</taxon>
        <taxon>Bacillus</taxon>
        <taxon>Bacillus cereus group</taxon>
    </lineage>
</organism>
<evidence type="ECO:0000313" key="2">
    <source>
        <dbReference type="Proteomes" id="UP000225872"/>
    </source>
</evidence>
<comment type="caution">
    <text evidence="1">The sequence shown here is derived from an EMBL/GenBank/DDBJ whole genome shotgun (WGS) entry which is preliminary data.</text>
</comment>
<accession>A0A2C1DAK9</accession>
<dbReference type="AlphaFoldDB" id="A0A2C1DAK9"/>
<sequence>MSLHSSIAPLPTQRVGYSLIIGSFFNPWTCGDTYVHQANILKYPQNENFIFPELFIIIQLIFFDMGKCQFLKLMAMYGDPL</sequence>
<dbReference type="Proteomes" id="UP000225872">
    <property type="component" value="Unassembled WGS sequence"/>
</dbReference>